<evidence type="ECO:0008006" key="5">
    <source>
        <dbReference type="Google" id="ProtNLM"/>
    </source>
</evidence>
<reference evidence="3 4" key="1">
    <citation type="submission" date="2021-01" db="EMBL/GenBank/DDBJ databases">
        <title>Whole genome shotgun sequence of Plantactinospora endophytica NBRC 110450.</title>
        <authorList>
            <person name="Komaki H."/>
            <person name="Tamura T."/>
        </authorList>
    </citation>
    <scope>NUCLEOTIDE SEQUENCE [LARGE SCALE GENOMIC DNA]</scope>
    <source>
        <strain evidence="3 4">NBRC 110450</strain>
    </source>
</reference>
<evidence type="ECO:0000313" key="3">
    <source>
        <dbReference type="EMBL" id="GIG92554.1"/>
    </source>
</evidence>
<feature type="region of interest" description="Disordered" evidence="1">
    <location>
        <begin position="169"/>
        <end position="201"/>
    </location>
</feature>
<accession>A0ABQ4ED00</accession>
<keyword evidence="2" id="KW-1133">Transmembrane helix</keyword>
<evidence type="ECO:0000313" key="4">
    <source>
        <dbReference type="Proteomes" id="UP000646749"/>
    </source>
</evidence>
<keyword evidence="2" id="KW-0812">Transmembrane</keyword>
<protein>
    <recommendedName>
        <fullName evidence="5">DUF3592 domain-containing protein</fullName>
    </recommendedName>
</protein>
<feature type="transmembrane region" description="Helical" evidence="2">
    <location>
        <begin position="146"/>
        <end position="164"/>
    </location>
</feature>
<comment type="caution">
    <text evidence="3">The sequence shown here is derived from an EMBL/GenBank/DDBJ whole genome shotgun (WGS) entry which is preliminary data.</text>
</comment>
<name>A0ABQ4ED00_9ACTN</name>
<sequence length="201" mass="21850">MPGSRGPPTVAGMSRVGRALLRRVDHVWDQGWFNLVGVAVVGFFLFLALTPLSAGVDSLRAQKWGVGGTLTVDRCALDEWGKGNPWWCHGTFVSSDGRLRLSGVRYESHFDEDPGVAGSPLALDARVVGPGSSKAWPPDDEWQQSLIVGTFCLVLAGMVFGWWVSPRDAAAPSPAKGRRGRTRTAQRWGGGGARRRRRGRR</sequence>
<organism evidence="3 4">
    <name type="scientific">Plantactinospora endophytica</name>
    <dbReference type="NCBI Taxonomy" id="673535"/>
    <lineage>
        <taxon>Bacteria</taxon>
        <taxon>Bacillati</taxon>
        <taxon>Actinomycetota</taxon>
        <taxon>Actinomycetes</taxon>
        <taxon>Micromonosporales</taxon>
        <taxon>Micromonosporaceae</taxon>
        <taxon>Plantactinospora</taxon>
    </lineage>
</organism>
<proteinExistence type="predicted"/>
<evidence type="ECO:0000256" key="2">
    <source>
        <dbReference type="SAM" id="Phobius"/>
    </source>
</evidence>
<keyword evidence="2" id="KW-0472">Membrane</keyword>
<keyword evidence="4" id="KW-1185">Reference proteome</keyword>
<dbReference type="Proteomes" id="UP000646749">
    <property type="component" value="Unassembled WGS sequence"/>
</dbReference>
<feature type="transmembrane region" description="Helical" evidence="2">
    <location>
        <begin position="32"/>
        <end position="54"/>
    </location>
</feature>
<evidence type="ECO:0000256" key="1">
    <source>
        <dbReference type="SAM" id="MobiDB-lite"/>
    </source>
</evidence>
<dbReference type="EMBL" id="BONW01000044">
    <property type="protein sequence ID" value="GIG92554.1"/>
    <property type="molecule type" value="Genomic_DNA"/>
</dbReference>
<gene>
    <name evidence="3" type="ORF">Pen02_74900</name>
</gene>